<evidence type="ECO:0000256" key="1">
    <source>
        <dbReference type="SAM" id="MobiDB-lite"/>
    </source>
</evidence>
<proteinExistence type="predicted"/>
<feature type="non-terminal residue" evidence="2">
    <location>
        <position position="1"/>
    </location>
</feature>
<sequence length="288" mass="31673">RTLQGIKKNGLSGYNSSTSLNSRSREDSRSNSSGDEGEGSDSASSKIKVYRKATNSDATVDPDQLDLSTPVQKFYSALQLLRLNLPPDYRKQIDDITKQLSRSYDVYLPSSPSTNVKDKEIRSYMESFFPTQAGLKFDQQARAGLNRTLSLVGRAGSPKPNYKSGKEFKKRQLGRVGSTGKSTSFGEIPEIPEAEGRYSAEDGSLSPVLQLSVPVLDKKEQQRSGKLNRGKDLAKTPDFVDRDNDSDATPLAVIDLEEYDTVKRVTRKSGTCIELSCSAPEEAMDEHG</sequence>
<feature type="compositionally biased region" description="Polar residues" evidence="1">
    <location>
        <begin position="12"/>
        <end position="21"/>
    </location>
</feature>
<feature type="compositionally biased region" description="Low complexity" evidence="1">
    <location>
        <begin position="30"/>
        <end position="45"/>
    </location>
</feature>
<evidence type="ECO:0000313" key="3">
    <source>
        <dbReference type="Proteomes" id="UP000054560"/>
    </source>
</evidence>
<keyword evidence="3" id="KW-1185">Reference proteome</keyword>
<accession>A0A0L0FLL5</accession>
<evidence type="ECO:0000313" key="2">
    <source>
        <dbReference type="EMBL" id="KNC77669.1"/>
    </source>
</evidence>
<feature type="region of interest" description="Disordered" evidence="1">
    <location>
        <begin position="1"/>
        <end position="65"/>
    </location>
</feature>
<protein>
    <submittedName>
        <fullName evidence="2">Uncharacterized protein</fullName>
    </submittedName>
</protein>
<feature type="region of interest" description="Disordered" evidence="1">
    <location>
        <begin position="217"/>
        <end position="246"/>
    </location>
</feature>
<dbReference type="EMBL" id="KQ242665">
    <property type="protein sequence ID" value="KNC77669.1"/>
    <property type="molecule type" value="Genomic_DNA"/>
</dbReference>
<reference evidence="2 3" key="1">
    <citation type="submission" date="2011-02" db="EMBL/GenBank/DDBJ databases">
        <title>The Genome Sequence of Sphaeroforma arctica JP610.</title>
        <authorList>
            <consortium name="The Broad Institute Genome Sequencing Platform"/>
            <person name="Russ C."/>
            <person name="Cuomo C."/>
            <person name="Young S.K."/>
            <person name="Zeng Q."/>
            <person name="Gargeya S."/>
            <person name="Alvarado L."/>
            <person name="Berlin A."/>
            <person name="Chapman S.B."/>
            <person name="Chen Z."/>
            <person name="Freedman E."/>
            <person name="Gellesch M."/>
            <person name="Goldberg J."/>
            <person name="Griggs A."/>
            <person name="Gujja S."/>
            <person name="Heilman E."/>
            <person name="Heiman D."/>
            <person name="Howarth C."/>
            <person name="Mehta T."/>
            <person name="Neiman D."/>
            <person name="Pearson M."/>
            <person name="Roberts A."/>
            <person name="Saif S."/>
            <person name="Shea T."/>
            <person name="Shenoy N."/>
            <person name="Sisk P."/>
            <person name="Stolte C."/>
            <person name="Sykes S."/>
            <person name="White J."/>
            <person name="Yandava C."/>
            <person name="Burger G."/>
            <person name="Gray M.W."/>
            <person name="Holland P.W.H."/>
            <person name="King N."/>
            <person name="Lang F.B.F."/>
            <person name="Roger A.J."/>
            <person name="Ruiz-Trillo I."/>
            <person name="Haas B."/>
            <person name="Nusbaum C."/>
            <person name="Birren B."/>
        </authorList>
    </citation>
    <scope>NUCLEOTIDE SEQUENCE [LARGE SCALE GENOMIC DNA]</scope>
    <source>
        <strain evidence="2 3">JP610</strain>
    </source>
</reference>
<organism evidence="2 3">
    <name type="scientific">Sphaeroforma arctica JP610</name>
    <dbReference type="NCBI Taxonomy" id="667725"/>
    <lineage>
        <taxon>Eukaryota</taxon>
        <taxon>Ichthyosporea</taxon>
        <taxon>Ichthyophonida</taxon>
        <taxon>Sphaeroforma</taxon>
    </lineage>
</organism>
<dbReference type="Proteomes" id="UP000054560">
    <property type="component" value="Unassembled WGS sequence"/>
</dbReference>
<feature type="compositionally biased region" description="Basic and acidic residues" evidence="1">
    <location>
        <begin position="217"/>
        <end position="245"/>
    </location>
</feature>
<dbReference type="GeneID" id="25910380"/>
<dbReference type="AlphaFoldDB" id="A0A0L0FLL5"/>
<gene>
    <name evidence="2" type="ORF">SARC_09876</name>
</gene>
<name>A0A0L0FLL5_9EUKA</name>
<dbReference type="RefSeq" id="XP_014151571.1">
    <property type="nucleotide sequence ID" value="XM_014296096.1"/>
</dbReference>